<dbReference type="AlphaFoldDB" id="A0A2P4YUU9"/>
<reference evidence="1 2" key="1">
    <citation type="journal article" date="2017" name="Genome Biol. Evol.">
        <title>Phytophthora megakarya and P. palmivora, closely related causal agents of cacao black pod rot, underwent increases in genome sizes and gene numbers by different mechanisms.</title>
        <authorList>
            <person name="Ali S.S."/>
            <person name="Shao J."/>
            <person name="Lary D.J."/>
            <person name="Kronmiller B."/>
            <person name="Shen D."/>
            <person name="Strem M.D."/>
            <person name="Amoako-Attah I."/>
            <person name="Akrofi A.Y."/>
            <person name="Begoude B.A."/>
            <person name="Ten Hoopen G.M."/>
            <person name="Coulibaly K."/>
            <person name="Kebe B.I."/>
            <person name="Melnick R.L."/>
            <person name="Guiltinan M.J."/>
            <person name="Tyler B.M."/>
            <person name="Meinhardt L.W."/>
            <person name="Bailey B.A."/>
        </authorList>
    </citation>
    <scope>NUCLEOTIDE SEQUENCE [LARGE SCALE GENOMIC DNA]</scope>
    <source>
        <strain evidence="2">sbr112.9</strain>
    </source>
</reference>
<comment type="caution">
    <text evidence="1">The sequence shown here is derived from an EMBL/GenBank/DDBJ whole genome shotgun (WGS) entry which is preliminary data.</text>
</comment>
<dbReference type="Proteomes" id="UP000237271">
    <property type="component" value="Unassembled WGS sequence"/>
</dbReference>
<dbReference type="EMBL" id="NCKW01000049">
    <property type="protein sequence ID" value="POM81581.1"/>
    <property type="molecule type" value="Genomic_DNA"/>
</dbReference>
<sequence length="128" mass="14311">MRNGDDDIKNIVPAFAPTGTFASVHMESRSDRDQKSMVTGSRGFVSVKDDLRQLTNCFFFIWNYTNSQPTSNTEASTYMTTKTLPLGGQDREDVKTLADARVSSSHITNFLNDRIGCKVTPQQTRNPI</sequence>
<proteinExistence type="predicted"/>
<gene>
    <name evidence="1" type="ORF">PHPALM_429</name>
</gene>
<protein>
    <submittedName>
        <fullName evidence="1">Uncharacterized protein</fullName>
    </submittedName>
</protein>
<name>A0A2P4YUU9_9STRA</name>
<evidence type="ECO:0000313" key="2">
    <source>
        <dbReference type="Proteomes" id="UP000237271"/>
    </source>
</evidence>
<accession>A0A2P4YUU9</accession>
<evidence type="ECO:0000313" key="1">
    <source>
        <dbReference type="EMBL" id="POM81581.1"/>
    </source>
</evidence>
<dbReference type="OrthoDB" id="127711at2759"/>
<keyword evidence="2" id="KW-1185">Reference proteome</keyword>
<organism evidence="1 2">
    <name type="scientific">Phytophthora palmivora</name>
    <dbReference type="NCBI Taxonomy" id="4796"/>
    <lineage>
        <taxon>Eukaryota</taxon>
        <taxon>Sar</taxon>
        <taxon>Stramenopiles</taxon>
        <taxon>Oomycota</taxon>
        <taxon>Peronosporomycetes</taxon>
        <taxon>Peronosporales</taxon>
        <taxon>Peronosporaceae</taxon>
        <taxon>Phytophthora</taxon>
    </lineage>
</organism>